<dbReference type="SMART" id="SM00382">
    <property type="entry name" value="AAA"/>
    <property type="match status" value="1"/>
</dbReference>
<evidence type="ECO:0000259" key="8">
    <source>
        <dbReference type="PROSITE" id="PS50893"/>
    </source>
</evidence>
<dbReference type="Gene3D" id="1.20.1560.10">
    <property type="entry name" value="ABC transporter type 1, transmembrane domain"/>
    <property type="match status" value="1"/>
</dbReference>
<feature type="transmembrane region" description="Helical" evidence="7">
    <location>
        <begin position="175"/>
        <end position="195"/>
    </location>
</feature>
<feature type="transmembrane region" description="Helical" evidence="7">
    <location>
        <begin position="264"/>
        <end position="289"/>
    </location>
</feature>
<protein>
    <submittedName>
        <fullName evidence="10">Efflux ABC transporter, permease/ATP-binding protein</fullName>
    </submittedName>
</protein>
<dbReference type="GO" id="GO:0005886">
    <property type="term" value="C:plasma membrane"/>
    <property type="evidence" value="ECO:0007669"/>
    <property type="project" value="UniProtKB-SubCell"/>
</dbReference>
<keyword evidence="3" id="KW-0547">Nucleotide-binding</keyword>
<keyword evidence="2 7" id="KW-0812">Transmembrane</keyword>
<proteinExistence type="predicted"/>
<dbReference type="InterPro" id="IPR027417">
    <property type="entry name" value="P-loop_NTPase"/>
</dbReference>
<sequence>MSPPRATPITPERPVSGAFGRSMRVYRVILGLAFEAARGKAVALFAFAAVFGMFGAITGLVTKLVVDALSGGDPGRAMAIGVGYLLLVGATGLVDDVAALLQSDLGERTSHAVEQKLMTVSSAAAGLEHLERPEYADKVKLVRDRSFIPYFAFTNLNSFSSIFFGLVAAVVLLGFVHPLLSVLPVVVAPGVVVQFKNYRKHFVRHDATALDERLARHYLELATEPAAAKEIRLFGLGPHLIERHRKITDAYNGMLFRDQLHRSWAGVAAGALYGAALAGAIAFVGWLALDRRATLGDVALVVQVARMAIGQVQSAARQAAWLAELSFVGERYLWLLDYRPTVAVKPAAEAAPVPDRVEQGIAFDHVSFTYPGTDEPVLTDISLFLPAGTTVALVGENGAGKTSLVKLLCRFYDPTEGRITVDGTDLRDLDLDAWRARTGAAFQDFVHFQLVASEAVGVGDLPAIDDLERVGASARQAGADRVIDRLPDGLDTQLGRWFEGGVDLSEGEWQRVALARGLMRPSPALLVLDEPTASLDPRAEHEVFATFAAMTRRKGGDSPITVLVSHRFSTVRMADVIVVLHDGRIEEQGSHDDLLATGGRYAELFRLQASRY</sequence>
<evidence type="ECO:0000259" key="9">
    <source>
        <dbReference type="PROSITE" id="PS50929"/>
    </source>
</evidence>
<evidence type="ECO:0000256" key="6">
    <source>
        <dbReference type="ARBA" id="ARBA00023136"/>
    </source>
</evidence>
<dbReference type="GO" id="GO:0015421">
    <property type="term" value="F:ABC-type oligopeptide transporter activity"/>
    <property type="evidence" value="ECO:0007669"/>
    <property type="project" value="TreeGrafter"/>
</dbReference>
<keyword evidence="6 7" id="KW-0472">Membrane</keyword>
<evidence type="ECO:0000256" key="4">
    <source>
        <dbReference type="ARBA" id="ARBA00022840"/>
    </source>
</evidence>
<dbReference type="SUPFAM" id="SSF52540">
    <property type="entry name" value="P-loop containing nucleoside triphosphate hydrolases"/>
    <property type="match status" value="1"/>
</dbReference>
<comment type="subcellular location">
    <subcellularLocation>
        <location evidence="1">Cell membrane</location>
        <topology evidence="1">Multi-pass membrane protein</topology>
    </subcellularLocation>
</comment>
<dbReference type="PANTHER" id="PTHR43394:SF1">
    <property type="entry name" value="ATP-BINDING CASSETTE SUB-FAMILY B MEMBER 10, MITOCHONDRIAL"/>
    <property type="match status" value="1"/>
</dbReference>
<dbReference type="InterPro" id="IPR003593">
    <property type="entry name" value="AAA+_ATPase"/>
</dbReference>
<dbReference type="Pfam" id="PF00005">
    <property type="entry name" value="ABC_tran"/>
    <property type="match status" value="1"/>
</dbReference>
<feature type="domain" description="ABC transmembrane type-1" evidence="9">
    <location>
        <begin position="42"/>
        <end position="318"/>
    </location>
</feature>
<feature type="transmembrane region" description="Helical" evidence="7">
    <location>
        <begin position="42"/>
        <end position="66"/>
    </location>
</feature>
<dbReference type="InterPro" id="IPR003439">
    <property type="entry name" value="ABC_transporter-like_ATP-bd"/>
</dbReference>
<dbReference type="EMBL" id="CADCTB010000030">
    <property type="protein sequence ID" value="CAA9217246.1"/>
    <property type="molecule type" value="Genomic_DNA"/>
</dbReference>
<dbReference type="AlphaFoldDB" id="A0A6J4H9F7"/>
<feature type="domain" description="ABC transporter" evidence="8">
    <location>
        <begin position="361"/>
        <end position="607"/>
    </location>
</feature>
<evidence type="ECO:0000256" key="7">
    <source>
        <dbReference type="SAM" id="Phobius"/>
    </source>
</evidence>
<dbReference type="InterPro" id="IPR036640">
    <property type="entry name" value="ABC1_TM_sf"/>
</dbReference>
<dbReference type="GO" id="GO:0005524">
    <property type="term" value="F:ATP binding"/>
    <property type="evidence" value="ECO:0007669"/>
    <property type="project" value="UniProtKB-KW"/>
</dbReference>
<keyword evidence="5 7" id="KW-1133">Transmembrane helix</keyword>
<gene>
    <name evidence="10" type="ORF">AVDCRST_MAG10-464</name>
</gene>
<feature type="transmembrane region" description="Helical" evidence="7">
    <location>
        <begin position="78"/>
        <end position="101"/>
    </location>
</feature>
<dbReference type="Gene3D" id="3.40.50.300">
    <property type="entry name" value="P-loop containing nucleotide triphosphate hydrolases"/>
    <property type="match status" value="1"/>
</dbReference>
<evidence type="ECO:0000256" key="1">
    <source>
        <dbReference type="ARBA" id="ARBA00004651"/>
    </source>
</evidence>
<dbReference type="InterPro" id="IPR039421">
    <property type="entry name" value="Type_1_exporter"/>
</dbReference>
<dbReference type="GO" id="GO:0016887">
    <property type="term" value="F:ATP hydrolysis activity"/>
    <property type="evidence" value="ECO:0007669"/>
    <property type="project" value="InterPro"/>
</dbReference>
<dbReference type="PROSITE" id="PS50929">
    <property type="entry name" value="ABC_TM1F"/>
    <property type="match status" value="1"/>
</dbReference>
<feature type="transmembrane region" description="Helical" evidence="7">
    <location>
        <begin position="147"/>
        <end position="169"/>
    </location>
</feature>
<dbReference type="SUPFAM" id="SSF90123">
    <property type="entry name" value="ABC transporter transmembrane region"/>
    <property type="match status" value="1"/>
</dbReference>
<evidence type="ECO:0000313" key="10">
    <source>
        <dbReference type="EMBL" id="CAA9217246.1"/>
    </source>
</evidence>
<dbReference type="PANTHER" id="PTHR43394">
    <property type="entry name" value="ATP-DEPENDENT PERMEASE MDL1, MITOCHONDRIAL"/>
    <property type="match status" value="1"/>
</dbReference>
<keyword evidence="4 10" id="KW-0067">ATP-binding</keyword>
<organism evidence="10">
    <name type="scientific">uncultured Acidimicrobiales bacterium</name>
    <dbReference type="NCBI Taxonomy" id="310071"/>
    <lineage>
        <taxon>Bacteria</taxon>
        <taxon>Bacillati</taxon>
        <taxon>Actinomycetota</taxon>
        <taxon>Acidimicrobiia</taxon>
        <taxon>Acidimicrobiales</taxon>
        <taxon>environmental samples</taxon>
    </lineage>
</organism>
<evidence type="ECO:0000256" key="3">
    <source>
        <dbReference type="ARBA" id="ARBA00022741"/>
    </source>
</evidence>
<evidence type="ECO:0000256" key="5">
    <source>
        <dbReference type="ARBA" id="ARBA00022989"/>
    </source>
</evidence>
<dbReference type="InterPro" id="IPR011527">
    <property type="entry name" value="ABC1_TM_dom"/>
</dbReference>
<reference evidence="10" key="1">
    <citation type="submission" date="2020-02" db="EMBL/GenBank/DDBJ databases">
        <authorList>
            <person name="Meier V. D."/>
        </authorList>
    </citation>
    <scope>NUCLEOTIDE SEQUENCE</scope>
    <source>
        <strain evidence="10">AVDCRST_MAG10</strain>
    </source>
</reference>
<evidence type="ECO:0000256" key="2">
    <source>
        <dbReference type="ARBA" id="ARBA00022692"/>
    </source>
</evidence>
<accession>A0A6J4H9F7</accession>
<dbReference type="PROSITE" id="PS50893">
    <property type="entry name" value="ABC_TRANSPORTER_2"/>
    <property type="match status" value="1"/>
</dbReference>
<name>A0A6J4H9F7_9ACTN</name>